<keyword evidence="2" id="KW-1185">Reference proteome</keyword>
<organism evidence="1 2">
    <name type="scientific">Gilliamella bombicola</name>
    <dbReference type="NCBI Taxonomy" id="1798182"/>
    <lineage>
        <taxon>Bacteria</taxon>
        <taxon>Pseudomonadati</taxon>
        <taxon>Pseudomonadota</taxon>
        <taxon>Gammaproteobacteria</taxon>
        <taxon>Orbales</taxon>
        <taxon>Orbaceae</taxon>
        <taxon>Gilliamella</taxon>
    </lineage>
</organism>
<evidence type="ECO:0000313" key="1">
    <source>
        <dbReference type="EMBL" id="SCC12391.1"/>
    </source>
</evidence>
<accession>A0A1C4BZT9</accession>
<dbReference type="Proteomes" id="UP000199670">
    <property type="component" value="Unassembled WGS sequence"/>
</dbReference>
<evidence type="ECO:0000313" key="2">
    <source>
        <dbReference type="Proteomes" id="UP000199670"/>
    </source>
</evidence>
<reference evidence="2" key="1">
    <citation type="submission" date="2016-08" db="EMBL/GenBank/DDBJ databases">
        <authorList>
            <person name="Varghese N."/>
            <person name="Submissions Spin"/>
        </authorList>
    </citation>
    <scope>NUCLEOTIDE SEQUENCE [LARGE SCALE GENOMIC DNA]</scope>
    <source>
        <strain evidence="2">R-53248</strain>
    </source>
</reference>
<sequence>MEFDERIKTVLLKFWLLKYKLIIILINKYHQNKLKSYFLHKK</sequence>
<dbReference type="AlphaFoldDB" id="A0A1C4BZT9"/>
<proteinExistence type="predicted"/>
<name>A0A1C4BZT9_9GAMM</name>
<dbReference type="EMBL" id="FMAQ01000006">
    <property type="protein sequence ID" value="SCC12391.1"/>
    <property type="molecule type" value="Genomic_DNA"/>
</dbReference>
<dbReference type="STRING" id="1798182.GA0061081_10678"/>
<gene>
    <name evidence="1" type="ORF">GA0061081_10678</name>
</gene>
<protein>
    <submittedName>
        <fullName evidence="1">Uncharacterized protein</fullName>
    </submittedName>
</protein>